<organism evidence="2 3">
    <name type="scientific">Boletus edulis BED1</name>
    <dbReference type="NCBI Taxonomy" id="1328754"/>
    <lineage>
        <taxon>Eukaryota</taxon>
        <taxon>Fungi</taxon>
        <taxon>Dikarya</taxon>
        <taxon>Basidiomycota</taxon>
        <taxon>Agaricomycotina</taxon>
        <taxon>Agaricomycetes</taxon>
        <taxon>Agaricomycetidae</taxon>
        <taxon>Boletales</taxon>
        <taxon>Boletineae</taxon>
        <taxon>Boletaceae</taxon>
        <taxon>Boletoideae</taxon>
        <taxon>Boletus</taxon>
    </lineage>
</organism>
<protein>
    <submittedName>
        <fullName evidence="2">Uncharacterized protein</fullName>
    </submittedName>
</protein>
<gene>
    <name evidence="1" type="ORF">L210DRAFT_2290053</name>
    <name evidence="2" type="ORF">L210DRAFT_480369</name>
</gene>
<evidence type="ECO:0000313" key="3">
    <source>
        <dbReference type="Proteomes" id="UP001194468"/>
    </source>
</evidence>
<reference evidence="2" key="2">
    <citation type="journal article" date="2020" name="Nat. Commun.">
        <title>Large-scale genome sequencing of mycorrhizal fungi provides insights into the early evolution of symbiotic traits.</title>
        <authorList>
            <person name="Miyauchi S."/>
            <person name="Kiss E."/>
            <person name="Kuo A."/>
            <person name="Drula E."/>
            <person name="Kohler A."/>
            <person name="Sanchez-Garcia M."/>
            <person name="Morin E."/>
            <person name="Andreopoulos B."/>
            <person name="Barry K.W."/>
            <person name="Bonito G."/>
            <person name="Buee M."/>
            <person name="Carver A."/>
            <person name="Chen C."/>
            <person name="Cichocki N."/>
            <person name="Clum A."/>
            <person name="Culley D."/>
            <person name="Crous P.W."/>
            <person name="Fauchery L."/>
            <person name="Girlanda M."/>
            <person name="Hayes R.D."/>
            <person name="Keri Z."/>
            <person name="LaButti K."/>
            <person name="Lipzen A."/>
            <person name="Lombard V."/>
            <person name="Magnuson J."/>
            <person name="Maillard F."/>
            <person name="Murat C."/>
            <person name="Nolan M."/>
            <person name="Ohm R.A."/>
            <person name="Pangilinan J."/>
            <person name="Pereira M.F."/>
            <person name="Perotto S."/>
            <person name="Peter M."/>
            <person name="Pfister S."/>
            <person name="Riley R."/>
            <person name="Sitrit Y."/>
            <person name="Stielow J.B."/>
            <person name="Szollosi G."/>
            <person name="Zifcakova L."/>
            <person name="Stursova M."/>
            <person name="Spatafora J.W."/>
            <person name="Tedersoo L."/>
            <person name="Vaario L.M."/>
            <person name="Yamada A."/>
            <person name="Yan M."/>
            <person name="Wang P."/>
            <person name="Xu J."/>
            <person name="Bruns T."/>
            <person name="Baldrian P."/>
            <person name="Vilgalys R."/>
            <person name="Dunand C."/>
            <person name="Henrissat B."/>
            <person name="Grigoriev I.V."/>
            <person name="Hibbett D."/>
            <person name="Nagy L.G."/>
            <person name="Martin F.M."/>
        </authorList>
    </citation>
    <scope>NUCLEOTIDE SEQUENCE</scope>
    <source>
        <strain evidence="2">BED1</strain>
    </source>
</reference>
<dbReference type="Proteomes" id="UP001194468">
    <property type="component" value="Unassembled WGS sequence"/>
</dbReference>
<evidence type="ECO:0000313" key="2">
    <source>
        <dbReference type="EMBL" id="KAF8423441.1"/>
    </source>
</evidence>
<name>A0AAD4BEX5_BOLED</name>
<dbReference type="AlphaFoldDB" id="A0AAD4BEX5"/>
<comment type="caution">
    <text evidence="2">The sequence shown here is derived from an EMBL/GenBank/DDBJ whole genome shotgun (WGS) entry which is preliminary data.</text>
</comment>
<reference evidence="2" key="1">
    <citation type="submission" date="2019-10" db="EMBL/GenBank/DDBJ databases">
        <authorList>
            <consortium name="DOE Joint Genome Institute"/>
            <person name="Kuo A."/>
            <person name="Miyauchi S."/>
            <person name="Kiss E."/>
            <person name="Drula E."/>
            <person name="Kohler A."/>
            <person name="Sanchez-Garcia M."/>
            <person name="Andreopoulos B."/>
            <person name="Barry K.W."/>
            <person name="Bonito G."/>
            <person name="Buee M."/>
            <person name="Carver A."/>
            <person name="Chen C."/>
            <person name="Cichocki N."/>
            <person name="Clum A."/>
            <person name="Culley D."/>
            <person name="Crous P.W."/>
            <person name="Fauchery L."/>
            <person name="Girlanda M."/>
            <person name="Hayes R."/>
            <person name="Keri Z."/>
            <person name="LaButti K."/>
            <person name="Lipzen A."/>
            <person name="Lombard V."/>
            <person name="Magnuson J."/>
            <person name="Maillard F."/>
            <person name="Morin E."/>
            <person name="Murat C."/>
            <person name="Nolan M."/>
            <person name="Ohm R."/>
            <person name="Pangilinan J."/>
            <person name="Pereira M."/>
            <person name="Perotto S."/>
            <person name="Peter M."/>
            <person name="Riley R."/>
            <person name="Sitrit Y."/>
            <person name="Stielow B."/>
            <person name="Szollosi G."/>
            <person name="Zifcakova L."/>
            <person name="Stursova M."/>
            <person name="Spatafora J.W."/>
            <person name="Tedersoo L."/>
            <person name="Vaario L.-M."/>
            <person name="Yamada A."/>
            <person name="Yan M."/>
            <person name="Wang P."/>
            <person name="Xu J."/>
            <person name="Bruns T."/>
            <person name="Baldrian P."/>
            <person name="Vilgalys R."/>
            <person name="Henrissat B."/>
            <person name="Grigoriev I.V."/>
            <person name="Hibbett D."/>
            <person name="Nagy L.G."/>
            <person name="Martin F.M."/>
        </authorList>
    </citation>
    <scope>NUCLEOTIDE SEQUENCE</scope>
    <source>
        <strain evidence="2">BED1</strain>
    </source>
</reference>
<keyword evidence="3" id="KW-1185">Reference proteome</keyword>
<accession>A0AAD4BEX5</accession>
<evidence type="ECO:0000313" key="1">
    <source>
        <dbReference type="EMBL" id="KAF8419825.1"/>
    </source>
</evidence>
<dbReference type="EMBL" id="WHUW01000116">
    <property type="protein sequence ID" value="KAF8423441.1"/>
    <property type="molecule type" value="Genomic_DNA"/>
</dbReference>
<sequence length="203" mass="22251">MPYINFLARIEREPKLNCRMHTPQSCSGNSKDLFLGLIRTQCRKLSERPANQHSAPGHAELLRICSCYVSHAEPPWAQLSGGEGTGCFTKVFVDIARPVKANNTELFSLGKGPQLAGIASATEADDSEFCDRKITGVLVSEMRAKRRCTGFDGELIECGEAVYKVVKRVWKDHAGEHVCVVVHGIADVFRSKEVDGAGDADFV</sequence>
<proteinExistence type="predicted"/>
<dbReference type="EMBL" id="WHUW01000167">
    <property type="protein sequence ID" value="KAF8419825.1"/>
    <property type="molecule type" value="Genomic_DNA"/>
</dbReference>